<dbReference type="Proteomes" id="UP000598426">
    <property type="component" value="Unassembled WGS sequence"/>
</dbReference>
<evidence type="ECO:0000313" key="3">
    <source>
        <dbReference type="Proteomes" id="UP000598426"/>
    </source>
</evidence>
<dbReference type="SUPFAM" id="SSF54523">
    <property type="entry name" value="Pili subunits"/>
    <property type="match status" value="1"/>
</dbReference>
<comment type="caution">
    <text evidence="2">The sequence shown here is derived from an EMBL/GenBank/DDBJ whole genome shotgun (WGS) entry which is preliminary data.</text>
</comment>
<dbReference type="RefSeq" id="WP_191170339.1">
    <property type="nucleotide sequence ID" value="NZ_JACXZS010000002.1"/>
</dbReference>
<keyword evidence="1" id="KW-1133">Transmembrane helix</keyword>
<keyword evidence="3" id="KW-1185">Reference proteome</keyword>
<evidence type="ECO:0000256" key="1">
    <source>
        <dbReference type="SAM" id="Phobius"/>
    </source>
</evidence>
<dbReference type="InterPro" id="IPR012902">
    <property type="entry name" value="N_methyl_site"/>
</dbReference>
<sequence length="136" mass="13767">MRATIKNYLEAMKQRREEEGEKGFSLIELIIVVVILGILVAIAVPIFVDIQGKAADNAVKAAAGNGATAAAAQFADGGTAAEAQAAAQSAGDSDITVDFSSTGTNDSVTTVCVIAYSSNGSQYKDAASGYESGPGC</sequence>
<keyword evidence="1" id="KW-0812">Transmembrane</keyword>
<dbReference type="NCBIfam" id="TIGR02532">
    <property type="entry name" value="IV_pilin_GFxxxE"/>
    <property type="match status" value="1"/>
</dbReference>
<gene>
    <name evidence="2" type="ORF">IF188_03075</name>
</gene>
<organism evidence="2 3">
    <name type="scientific">Microbacterium helvum</name>
    <dbReference type="NCBI Taxonomy" id="2773713"/>
    <lineage>
        <taxon>Bacteria</taxon>
        <taxon>Bacillati</taxon>
        <taxon>Actinomycetota</taxon>
        <taxon>Actinomycetes</taxon>
        <taxon>Micrococcales</taxon>
        <taxon>Microbacteriaceae</taxon>
        <taxon>Microbacterium</taxon>
    </lineage>
</organism>
<dbReference type="PROSITE" id="PS00409">
    <property type="entry name" value="PROKAR_NTER_METHYL"/>
    <property type="match status" value="1"/>
</dbReference>
<reference evidence="2 3" key="1">
    <citation type="submission" date="2020-09" db="EMBL/GenBank/DDBJ databases">
        <title>Isolation and identification of active actinomycetes.</title>
        <authorList>
            <person name="Li X."/>
        </authorList>
    </citation>
    <scope>NUCLEOTIDE SEQUENCE [LARGE SCALE GENOMIC DNA]</scope>
    <source>
        <strain evidence="2 3">NEAU-LLC</strain>
    </source>
</reference>
<accession>A0ABR8NJ22</accession>
<evidence type="ECO:0000313" key="2">
    <source>
        <dbReference type="EMBL" id="MBD3940680.1"/>
    </source>
</evidence>
<dbReference type="EMBL" id="JACXZS010000002">
    <property type="protein sequence ID" value="MBD3940680.1"/>
    <property type="molecule type" value="Genomic_DNA"/>
</dbReference>
<name>A0ABR8NJ22_9MICO</name>
<feature type="transmembrane region" description="Helical" evidence="1">
    <location>
        <begin position="23"/>
        <end position="48"/>
    </location>
</feature>
<dbReference type="Pfam" id="PF07963">
    <property type="entry name" value="N_methyl"/>
    <property type="match status" value="1"/>
</dbReference>
<proteinExistence type="predicted"/>
<protein>
    <submittedName>
        <fullName evidence="2">Prepilin-type N-terminal cleavage/methylation domain-containing protein</fullName>
    </submittedName>
</protein>
<keyword evidence="1" id="KW-0472">Membrane</keyword>
<dbReference type="Gene3D" id="3.30.700.10">
    <property type="entry name" value="Glycoprotein, Type 4 Pilin"/>
    <property type="match status" value="1"/>
</dbReference>
<dbReference type="InterPro" id="IPR045584">
    <property type="entry name" value="Pilin-like"/>
</dbReference>